<dbReference type="Gene3D" id="3.40.710.10">
    <property type="entry name" value="DD-peptidase/beta-lactamase superfamily"/>
    <property type="match status" value="1"/>
</dbReference>
<keyword evidence="2" id="KW-0732">Signal</keyword>
<dbReference type="InterPro" id="IPR001466">
    <property type="entry name" value="Beta-lactam-related"/>
</dbReference>
<dbReference type="AlphaFoldDB" id="A0A2W2BT46"/>
<dbReference type="SUPFAM" id="SSF110296">
    <property type="entry name" value="Oligoxyloglucan reducing end-specific cellobiohydrolase"/>
    <property type="match status" value="1"/>
</dbReference>
<evidence type="ECO:0000256" key="2">
    <source>
        <dbReference type="SAM" id="SignalP"/>
    </source>
</evidence>
<organism evidence="4 5">
    <name type="scientific">Jiangella anatolica</name>
    <dbReference type="NCBI Taxonomy" id="2670374"/>
    <lineage>
        <taxon>Bacteria</taxon>
        <taxon>Bacillati</taxon>
        <taxon>Actinomycetota</taxon>
        <taxon>Actinomycetes</taxon>
        <taxon>Jiangellales</taxon>
        <taxon>Jiangellaceae</taxon>
        <taxon>Jiangella</taxon>
    </lineage>
</organism>
<dbReference type="InterPro" id="IPR012338">
    <property type="entry name" value="Beta-lactam/transpept-like"/>
</dbReference>
<dbReference type="PANTHER" id="PTHR43283">
    <property type="entry name" value="BETA-LACTAMASE-RELATED"/>
    <property type="match status" value="1"/>
</dbReference>
<evidence type="ECO:0000313" key="4">
    <source>
        <dbReference type="EMBL" id="PZF83158.1"/>
    </source>
</evidence>
<evidence type="ECO:0000256" key="1">
    <source>
        <dbReference type="ARBA" id="ARBA00022801"/>
    </source>
</evidence>
<evidence type="ECO:0000313" key="5">
    <source>
        <dbReference type="Proteomes" id="UP000248764"/>
    </source>
</evidence>
<sequence>MSPRRVTMALVAATIAGLLGGGTAGADEDTGRFDRPHDGFMPPRTTLRPSDPADAGLDPDRIEALVDAAASYTETPAGATHPLYSGMTVLAAHDGRVVAEDAAGWALRFADGAGAELPRDEWVPAADDTIYDLASVSKLFTTIVVMQQVEAGRVDLGAPVVEYLPAFAANGKSEITVEQLLTHTSGLVSWLPLWSRWPTPEARLEAVMNTTPANPPGTTYLYSDLNMITAGMIAEAVTGEPLDTLVAEGITEPLGMTDTGYNPPAEKLDRIAATEFQAAPPRGIVRGEVHDENAWSLNGVAGHAGLFGTAQDLARLAQAILNGGAYGGERILQPESVEALITDVNTEFPGNAHGMGFELNQRWLMAALTAPKTAGHTGFTGTSMVIDPQSRSFVILLTNRVHPSRNWGTINPARRAVAHQLAYALAVDPRAGDDAWRAHEADATTSTLSLPVELSGSSTLLFDLFVDTEATDRLTLERSTDGGATWTPVPFTARAGDDQVAAADGVISSYQGRQWWTVRAGLPGDGATILRWRYVTDALYQGRGVYVDDVKVRTRGKPVFDGERHPDRFVADGWVRSGR</sequence>
<comment type="caution">
    <text evidence="4">The sequence shown here is derived from an EMBL/GenBank/DDBJ whole genome shotgun (WGS) entry which is preliminary data.</text>
</comment>
<reference evidence="4 5" key="1">
    <citation type="submission" date="2018-01" db="EMBL/GenBank/DDBJ databases">
        <title>Draft genome sequence of Jiangella sp. GTF31.</title>
        <authorList>
            <person name="Sahin N."/>
            <person name="Ay H."/>
            <person name="Saygin H."/>
        </authorList>
    </citation>
    <scope>NUCLEOTIDE SEQUENCE [LARGE SCALE GENOMIC DNA]</scope>
    <source>
        <strain evidence="4 5">GTF31</strain>
    </source>
</reference>
<feature type="signal peptide" evidence="2">
    <location>
        <begin position="1"/>
        <end position="26"/>
    </location>
</feature>
<dbReference type="Pfam" id="PF00144">
    <property type="entry name" value="Beta-lactamase"/>
    <property type="match status" value="1"/>
</dbReference>
<gene>
    <name evidence="4" type="ORF">C1I92_13840</name>
</gene>
<name>A0A2W2BT46_9ACTN</name>
<keyword evidence="5" id="KW-1185">Reference proteome</keyword>
<evidence type="ECO:0000259" key="3">
    <source>
        <dbReference type="Pfam" id="PF00144"/>
    </source>
</evidence>
<dbReference type="EMBL" id="POTW01000028">
    <property type="protein sequence ID" value="PZF83158.1"/>
    <property type="molecule type" value="Genomic_DNA"/>
</dbReference>
<keyword evidence="1 4" id="KW-0378">Hydrolase</keyword>
<feature type="domain" description="Beta-lactamase-related" evidence="3">
    <location>
        <begin position="85"/>
        <end position="417"/>
    </location>
</feature>
<dbReference type="Pfam" id="PF20773">
    <property type="entry name" value="InhA-like_MAM"/>
    <property type="match status" value="1"/>
</dbReference>
<dbReference type="InterPro" id="IPR050789">
    <property type="entry name" value="Diverse_Enzym_Activities"/>
</dbReference>
<dbReference type="GO" id="GO:0016787">
    <property type="term" value="F:hydrolase activity"/>
    <property type="evidence" value="ECO:0007669"/>
    <property type="project" value="UniProtKB-KW"/>
</dbReference>
<dbReference type="SUPFAM" id="SSF56601">
    <property type="entry name" value="beta-lactamase/transpeptidase-like"/>
    <property type="match status" value="1"/>
</dbReference>
<dbReference type="Gene3D" id="2.60.120.260">
    <property type="entry name" value="Galactose-binding domain-like"/>
    <property type="match status" value="1"/>
</dbReference>
<protein>
    <submittedName>
        <fullName evidence="4">Serine hydrolase</fullName>
    </submittedName>
</protein>
<feature type="chain" id="PRO_5016006829" evidence="2">
    <location>
        <begin position="27"/>
        <end position="579"/>
    </location>
</feature>
<dbReference type="PANTHER" id="PTHR43283:SF11">
    <property type="entry name" value="BETA-LACTAMASE-RELATED DOMAIN-CONTAINING PROTEIN"/>
    <property type="match status" value="1"/>
</dbReference>
<dbReference type="Proteomes" id="UP000248764">
    <property type="component" value="Unassembled WGS sequence"/>
</dbReference>
<accession>A0A2W2BT46</accession>
<proteinExistence type="predicted"/>